<reference evidence="2 3" key="1">
    <citation type="submission" date="2023-01" db="EMBL/GenBank/DDBJ databases">
        <title>Analysis of 21 Apiospora genomes using comparative genomics revels a genus with tremendous synthesis potential of carbohydrate active enzymes and secondary metabolites.</title>
        <authorList>
            <person name="Sorensen T."/>
        </authorList>
    </citation>
    <scope>NUCLEOTIDE SEQUENCE [LARGE SCALE GENOMIC DNA]</scope>
    <source>
        <strain evidence="2 3">CBS 24483</strain>
    </source>
</reference>
<accession>A0ABR1QVZ9</accession>
<evidence type="ECO:0000313" key="2">
    <source>
        <dbReference type="EMBL" id="KAK7966255.1"/>
    </source>
</evidence>
<evidence type="ECO:0000256" key="1">
    <source>
        <dbReference type="SAM" id="SignalP"/>
    </source>
</evidence>
<feature type="signal peptide" evidence="1">
    <location>
        <begin position="1"/>
        <end position="17"/>
    </location>
</feature>
<dbReference type="GeneID" id="92069816"/>
<sequence>MKLFASLSLFSSALVAAAPTSDTVTISNFVYAAPANGLTVDGQHVDRLMRFKLSVDDITCQALDVDIPATGYTCDDPAYTFDTLDPGVLDATFLIRLYRSVADDDGSKLSGDFRIIATGPLFTGKVQVGTTTGTLTPSQ</sequence>
<name>A0ABR1QVZ9_9PEZI</name>
<dbReference type="Proteomes" id="UP001391051">
    <property type="component" value="Unassembled WGS sequence"/>
</dbReference>
<proteinExistence type="predicted"/>
<dbReference type="RefSeq" id="XP_066705647.1">
    <property type="nucleotide sequence ID" value="XM_066836754.1"/>
</dbReference>
<dbReference type="EMBL" id="JAQQWE010000001">
    <property type="protein sequence ID" value="KAK7966255.1"/>
    <property type="molecule type" value="Genomic_DNA"/>
</dbReference>
<organism evidence="2 3">
    <name type="scientific">Apiospora aurea</name>
    <dbReference type="NCBI Taxonomy" id="335848"/>
    <lineage>
        <taxon>Eukaryota</taxon>
        <taxon>Fungi</taxon>
        <taxon>Dikarya</taxon>
        <taxon>Ascomycota</taxon>
        <taxon>Pezizomycotina</taxon>
        <taxon>Sordariomycetes</taxon>
        <taxon>Xylariomycetidae</taxon>
        <taxon>Amphisphaeriales</taxon>
        <taxon>Apiosporaceae</taxon>
        <taxon>Apiospora</taxon>
    </lineage>
</organism>
<keyword evidence="1" id="KW-0732">Signal</keyword>
<feature type="chain" id="PRO_5045163656" description="AA1-like domain-containing protein" evidence="1">
    <location>
        <begin position="18"/>
        <end position="139"/>
    </location>
</feature>
<gene>
    <name evidence="2" type="ORF">PG986_000532</name>
</gene>
<evidence type="ECO:0000313" key="3">
    <source>
        <dbReference type="Proteomes" id="UP001391051"/>
    </source>
</evidence>
<protein>
    <recommendedName>
        <fullName evidence="4">AA1-like domain-containing protein</fullName>
    </recommendedName>
</protein>
<comment type="caution">
    <text evidence="2">The sequence shown here is derived from an EMBL/GenBank/DDBJ whole genome shotgun (WGS) entry which is preliminary data.</text>
</comment>
<evidence type="ECO:0008006" key="4">
    <source>
        <dbReference type="Google" id="ProtNLM"/>
    </source>
</evidence>
<keyword evidence="3" id="KW-1185">Reference proteome</keyword>